<gene>
    <name evidence="1" type="ORF">AV530_012747</name>
</gene>
<keyword evidence="2" id="KW-1185">Reference proteome</keyword>
<dbReference type="Proteomes" id="UP000190648">
    <property type="component" value="Unassembled WGS sequence"/>
</dbReference>
<name>A0A1V4JDD7_PATFA</name>
<sequence>MDIYNGFCMLTGQDRRPRSGSHSALQHLSRLARTPCRSMALVGAFRLSLACLLLCGAAPKPTCDPSACTPCPEKDLEGPTTAAAGGCCPPCPPPCTCPPYLESDCEMQGFASGRVPAGRSFYIDFARKLCTCGPSGDISCAPQCSPVPPTCQAVGSPVADGCPRCVCYDEEEMAVPAGTVTTRGTQICTCPTEGGQLQCSGRESQE</sequence>
<protein>
    <submittedName>
        <fullName evidence="1">Uncharacterized protein</fullName>
    </submittedName>
</protein>
<evidence type="ECO:0000313" key="1">
    <source>
        <dbReference type="EMBL" id="OPJ69777.1"/>
    </source>
</evidence>
<proteinExistence type="predicted"/>
<dbReference type="AlphaFoldDB" id="A0A1V4JDD7"/>
<accession>A0A1V4JDD7</accession>
<evidence type="ECO:0000313" key="2">
    <source>
        <dbReference type="Proteomes" id="UP000190648"/>
    </source>
</evidence>
<dbReference type="EMBL" id="LSYS01008075">
    <property type="protein sequence ID" value="OPJ69777.1"/>
    <property type="molecule type" value="Genomic_DNA"/>
</dbReference>
<reference evidence="1 2" key="1">
    <citation type="submission" date="2016-02" db="EMBL/GenBank/DDBJ databases">
        <title>Band-tailed pigeon sequencing and assembly.</title>
        <authorList>
            <person name="Soares A.E."/>
            <person name="Novak B.J."/>
            <person name="Rice E.S."/>
            <person name="O'Connell B."/>
            <person name="Chang D."/>
            <person name="Weber S."/>
            <person name="Shapiro B."/>
        </authorList>
    </citation>
    <scope>NUCLEOTIDE SEQUENCE [LARGE SCALE GENOMIC DNA]</scope>
    <source>
        <strain evidence="1">BTP2013</strain>
        <tissue evidence="1">Blood</tissue>
    </source>
</reference>
<dbReference type="OrthoDB" id="9217649at2759"/>
<dbReference type="STRING" id="372326.A0A1V4JDD7"/>
<comment type="caution">
    <text evidence="1">The sequence shown here is derived from an EMBL/GenBank/DDBJ whole genome shotgun (WGS) entry which is preliminary data.</text>
</comment>
<organism evidence="1 2">
    <name type="scientific">Patagioenas fasciata monilis</name>
    <dbReference type="NCBI Taxonomy" id="372326"/>
    <lineage>
        <taxon>Eukaryota</taxon>
        <taxon>Metazoa</taxon>
        <taxon>Chordata</taxon>
        <taxon>Craniata</taxon>
        <taxon>Vertebrata</taxon>
        <taxon>Euteleostomi</taxon>
        <taxon>Archelosauria</taxon>
        <taxon>Archosauria</taxon>
        <taxon>Dinosauria</taxon>
        <taxon>Saurischia</taxon>
        <taxon>Theropoda</taxon>
        <taxon>Coelurosauria</taxon>
        <taxon>Aves</taxon>
        <taxon>Neognathae</taxon>
        <taxon>Neoaves</taxon>
        <taxon>Columbimorphae</taxon>
        <taxon>Columbiformes</taxon>
        <taxon>Columbidae</taxon>
        <taxon>Patagioenas</taxon>
    </lineage>
</organism>